<dbReference type="Pfam" id="PF00707">
    <property type="entry name" value="IF3_C"/>
    <property type="match status" value="1"/>
</dbReference>
<evidence type="ECO:0000313" key="10">
    <source>
        <dbReference type="Proteomes" id="UP000322876"/>
    </source>
</evidence>
<dbReference type="InterPro" id="IPR019815">
    <property type="entry name" value="Translation_initiation_fac_3_C"/>
</dbReference>
<evidence type="ECO:0000256" key="6">
    <source>
        <dbReference type="RuleBase" id="RU000646"/>
    </source>
</evidence>
<evidence type="ECO:0000259" key="8">
    <source>
        <dbReference type="Pfam" id="PF05198"/>
    </source>
</evidence>
<dbReference type="NCBIfam" id="TIGR00168">
    <property type="entry name" value="infC"/>
    <property type="match status" value="1"/>
</dbReference>
<dbReference type="InterPro" id="IPR019813">
    <property type="entry name" value="Translation_initiation_fac3_CS"/>
</dbReference>
<protein>
    <recommendedName>
        <fullName evidence="4 5">Translation initiation factor IF-3</fullName>
    </recommendedName>
</protein>
<feature type="domain" description="Translation initiation factor 3 N-terminal" evidence="8">
    <location>
        <begin position="9"/>
        <end position="78"/>
    </location>
</feature>
<dbReference type="EMBL" id="VFJB01000009">
    <property type="protein sequence ID" value="KAA0257015.1"/>
    <property type="molecule type" value="Genomic_DNA"/>
</dbReference>
<evidence type="ECO:0000256" key="1">
    <source>
        <dbReference type="ARBA" id="ARBA00005439"/>
    </source>
</evidence>
<keyword evidence="2 4" id="KW-0396">Initiation factor</keyword>
<evidence type="ECO:0000256" key="2">
    <source>
        <dbReference type="ARBA" id="ARBA00022540"/>
    </source>
</evidence>
<dbReference type="Gene3D" id="3.10.20.80">
    <property type="entry name" value="Translation initiation factor 3 (IF-3), N-terminal domain"/>
    <property type="match status" value="1"/>
</dbReference>
<sequence length="174" mass="20688">MKKEDKERVNEEITAPEVRLILEDGTQYGIVSIDEALKVAEDRGLDLVEVAPNAKPPVCKIMDYGKYKFEKNKKEREARKKLRQHQIEVKEMKFRPKIEEHDYQVKLKHVRRFLEDGDKVKIVMRYRGREMMFQEQGLEILNRVVKDLEDLCVVEKRPEMQGRQQIMVLAPKHN</sequence>
<evidence type="ECO:0000256" key="5">
    <source>
        <dbReference type="NCBIfam" id="TIGR00168"/>
    </source>
</evidence>
<dbReference type="InterPro" id="IPR036788">
    <property type="entry name" value="T_IF-3_C_sf"/>
</dbReference>
<dbReference type="Proteomes" id="UP000322876">
    <property type="component" value="Unassembled WGS sequence"/>
</dbReference>
<comment type="similarity">
    <text evidence="1 4 6">Belongs to the IF-3 family.</text>
</comment>
<feature type="domain" description="Translation initiation factor 3 C-terminal" evidence="7">
    <location>
        <begin position="87"/>
        <end position="172"/>
    </location>
</feature>
<gene>
    <name evidence="4 9" type="primary">infC</name>
    <name evidence="9" type="ORF">FHQ18_10620</name>
</gene>
<evidence type="ECO:0000256" key="3">
    <source>
        <dbReference type="ARBA" id="ARBA00022917"/>
    </source>
</evidence>
<comment type="function">
    <text evidence="4 6">IF-3 binds to the 30S ribosomal subunit and shifts the equilibrium between 70S ribosomes and their 50S and 30S subunits in favor of the free subunits, thus enhancing the availability of 30S subunits on which protein synthesis initiation begins.</text>
</comment>
<keyword evidence="4" id="KW-0963">Cytoplasm</keyword>
<dbReference type="InterPro" id="IPR019814">
    <property type="entry name" value="Translation_initiation_fac_3_N"/>
</dbReference>
<dbReference type="Gene3D" id="3.30.110.10">
    <property type="entry name" value="Translation initiation factor 3 (IF-3), C-terminal domain"/>
    <property type="match status" value="1"/>
</dbReference>
<dbReference type="InterPro" id="IPR001288">
    <property type="entry name" value="Translation_initiation_fac_3"/>
</dbReference>
<dbReference type="PANTHER" id="PTHR10938:SF0">
    <property type="entry name" value="TRANSLATION INITIATION FACTOR IF-3, MITOCHONDRIAL"/>
    <property type="match status" value="1"/>
</dbReference>
<dbReference type="InterPro" id="IPR036787">
    <property type="entry name" value="T_IF-3_N_sf"/>
</dbReference>
<organism evidence="9 10">
    <name type="scientific">Deferribacter autotrophicus</name>
    <dbReference type="NCBI Taxonomy" id="500465"/>
    <lineage>
        <taxon>Bacteria</taxon>
        <taxon>Pseudomonadati</taxon>
        <taxon>Deferribacterota</taxon>
        <taxon>Deferribacteres</taxon>
        <taxon>Deferribacterales</taxon>
        <taxon>Deferribacteraceae</taxon>
        <taxon>Deferribacter</taxon>
    </lineage>
</organism>
<keyword evidence="3 4" id="KW-0648">Protein biosynthesis</keyword>
<dbReference type="GO" id="GO:0043022">
    <property type="term" value="F:ribosome binding"/>
    <property type="evidence" value="ECO:0007669"/>
    <property type="project" value="UniProtKB-ARBA"/>
</dbReference>
<proteinExistence type="inferred from homology"/>
<comment type="subunit">
    <text evidence="4 6">Monomer.</text>
</comment>
<dbReference type="FunFam" id="3.10.20.80:FF:000001">
    <property type="entry name" value="Translation initiation factor IF-3"/>
    <property type="match status" value="1"/>
</dbReference>
<dbReference type="PROSITE" id="PS00938">
    <property type="entry name" value="IF3"/>
    <property type="match status" value="1"/>
</dbReference>
<dbReference type="Pfam" id="PF05198">
    <property type="entry name" value="IF3_N"/>
    <property type="match status" value="1"/>
</dbReference>
<comment type="caution">
    <text evidence="9">The sequence shown here is derived from an EMBL/GenBank/DDBJ whole genome shotgun (WGS) entry which is preliminary data.</text>
</comment>
<evidence type="ECO:0000313" key="9">
    <source>
        <dbReference type="EMBL" id="KAA0257015.1"/>
    </source>
</evidence>
<dbReference type="GO" id="GO:0003743">
    <property type="term" value="F:translation initiation factor activity"/>
    <property type="evidence" value="ECO:0007669"/>
    <property type="project" value="UniProtKB-UniRule"/>
</dbReference>
<dbReference type="FunFam" id="3.30.110.10:FF:000001">
    <property type="entry name" value="Translation initiation factor IF-3"/>
    <property type="match status" value="1"/>
</dbReference>
<dbReference type="SUPFAM" id="SSF54364">
    <property type="entry name" value="Translation initiation factor IF3, N-terminal domain"/>
    <property type="match status" value="1"/>
</dbReference>
<keyword evidence="10" id="KW-1185">Reference proteome</keyword>
<dbReference type="GO" id="GO:0032790">
    <property type="term" value="P:ribosome disassembly"/>
    <property type="evidence" value="ECO:0007669"/>
    <property type="project" value="TreeGrafter"/>
</dbReference>
<dbReference type="AlphaFoldDB" id="A0A5A8F285"/>
<dbReference type="SUPFAM" id="SSF55200">
    <property type="entry name" value="Translation initiation factor IF3, C-terminal domain"/>
    <property type="match status" value="1"/>
</dbReference>
<comment type="subcellular location">
    <subcellularLocation>
        <location evidence="4 6">Cytoplasm</location>
    </subcellularLocation>
</comment>
<dbReference type="OrthoDB" id="9806014at2"/>
<dbReference type="GO" id="GO:0016020">
    <property type="term" value="C:membrane"/>
    <property type="evidence" value="ECO:0007669"/>
    <property type="project" value="TreeGrafter"/>
</dbReference>
<evidence type="ECO:0000256" key="4">
    <source>
        <dbReference type="HAMAP-Rule" id="MF_00080"/>
    </source>
</evidence>
<dbReference type="PANTHER" id="PTHR10938">
    <property type="entry name" value="TRANSLATION INITIATION FACTOR IF-3"/>
    <property type="match status" value="1"/>
</dbReference>
<dbReference type="RefSeq" id="WP_149267160.1">
    <property type="nucleotide sequence ID" value="NZ_VFJB01000009.1"/>
</dbReference>
<accession>A0A5A8F285</accession>
<dbReference type="GO" id="GO:0005829">
    <property type="term" value="C:cytosol"/>
    <property type="evidence" value="ECO:0007669"/>
    <property type="project" value="TreeGrafter"/>
</dbReference>
<evidence type="ECO:0000259" key="7">
    <source>
        <dbReference type="Pfam" id="PF00707"/>
    </source>
</evidence>
<name>A0A5A8F285_9BACT</name>
<dbReference type="HAMAP" id="MF_00080">
    <property type="entry name" value="IF_3"/>
    <property type="match status" value="1"/>
</dbReference>
<reference evidence="9 10" key="1">
    <citation type="submission" date="2019-06" db="EMBL/GenBank/DDBJ databases">
        <title>Genomic insights into carbon and energy metabolism of Deferribacter autotrophicus revealed new metabolic traits in the phylum Deferribacteres.</title>
        <authorList>
            <person name="Slobodkin A.I."/>
            <person name="Slobodkina G.B."/>
            <person name="Allioux M."/>
            <person name="Alain K."/>
            <person name="Jebbar M."/>
            <person name="Shadrin V."/>
            <person name="Kublanov I.V."/>
            <person name="Toshchakov S.V."/>
            <person name="Bonch-Osmolovskaya E.A."/>
        </authorList>
    </citation>
    <scope>NUCLEOTIDE SEQUENCE [LARGE SCALE GENOMIC DNA]</scope>
    <source>
        <strain evidence="9 10">SL50</strain>
    </source>
</reference>